<evidence type="ECO:0000313" key="4">
    <source>
        <dbReference type="Proteomes" id="UP000325161"/>
    </source>
</evidence>
<dbReference type="Proteomes" id="UP000325161">
    <property type="component" value="Chromosome"/>
</dbReference>
<proteinExistence type="predicted"/>
<dbReference type="GO" id="GO:0008081">
    <property type="term" value="F:phosphoric diester hydrolase activity"/>
    <property type="evidence" value="ECO:0007669"/>
    <property type="project" value="UniProtKB-ARBA"/>
</dbReference>
<dbReference type="InterPro" id="IPR037522">
    <property type="entry name" value="HD_GYP_dom"/>
</dbReference>
<dbReference type="OrthoDB" id="9774747at2"/>
<evidence type="ECO:0000313" key="3">
    <source>
        <dbReference type="EMBL" id="QEI05046.1"/>
    </source>
</evidence>
<name>A0A5C0ATQ3_9BURK</name>
<organism evidence="3 4">
    <name type="scientific">Pigmentiphaga aceris</name>
    <dbReference type="NCBI Taxonomy" id="1940612"/>
    <lineage>
        <taxon>Bacteria</taxon>
        <taxon>Pseudomonadati</taxon>
        <taxon>Pseudomonadota</taxon>
        <taxon>Betaproteobacteria</taxon>
        <taxon>Burkholderiales</taxon>
        <taxon>Alcaligenaceae</taxon>
        <taxon>Pigmentiphaga</taxon>
    </lineage>
</organism>
<feature type="region of interest" description="Disordered" evidence="1">
    <location>
        <begin position="1"/>
        <end position="22"/>
    </location>
</feature>
<reference evidence="3 4" key="1">
    <citation type="submission" date="2019-08" db="EMBL/GenBank/DDBJ databases">
        <title>Amphibian skin-associated Pigmentiphaga: genome sequence and occurrence across geography and hosts.</title>
        <authorList>
            <person name="Bletz M.C."/>
            <person name="Bunk B."/>
            <person name="Sproeer C."/>
            <person name="Biwer P."/>
            <person name="Reiter S."/>
            <person name="Rabemananjara F.C.E."/>
            <person name="Schulz S."/>
            <person name="Overmann J."/>
            <person name="Vences M."/>
        </authorList>
    </citation>
    <scope>NUCLEOTIDE SEQUENCE [LARGE SCALE GENOMIC DNA]</scope>
    <source>
        <strain evidence="3 4">Mada1488</strain>
    </source>
</reference>
<dbReference type="Pfam" id="PF13487">
    <property type="entry name" value="HD_5"/>
    <property type="match status" value="1"/>
</dbReference>
<dbReference type="EMBL" id="CP043046">
    <property type="protein sequence ID" value="QEI05046.1"/>
    <property type="molecule type" value="Genomic_DNA"/>
</dbReference>
<dbReference type="AlphaFoldDB" id="A0A5C0ATQ3"/>
<dbReference type="PANTHER" id="PTHR45228">
    <property type="entry name" value="CYCLIC DI-GMP PHOSPHODIESTERASE TM_0186-RELATED"/>
    <property type="match status" value="1"/>
</dbReference>
<sequence length="429" mass="47726">MSDASVMDQAMQQQEDLQAGTDTPMSLPILDALAKLLAEATRTRSAYTGGHSDRVPEIALALLDATIATQTGPFADFALTASERETFRLAAWLHDCGKLLCADPILDKATKLEAVQNRIHEIRTRFEVLWRDIELDYWRELHAGGDAQALDTKRRNAQQTLQEEFDFIARVNTGNKPLHAGDHARLRAIGARTWTPYFDRSLGLSREEQMRQAEGGIASLPARERLLADRPEHVVPWGDDAPPVTRDDPRNHWGFDMQLPPHAAHHGELHNLGVLRGTLNDAERFHAHSHAVHTMTMLSTLPLSGDFAALPALAANHHERPDGSGYPRRLRGDALGIPDRILAIADIFEALTANDRPYKPPYSLAQTLETMQGMVRAGHIDADLFALFLRSGVYRRYVDLHLPGEPVLDVETYLDVPRNPQVHRAAGKA</sequence>
<dbReference type="InterPro" id="IPR003607">
    <property type="entry name" value="HD/PDEase_dom"/>
</dbReference>
<feature type="compositionally biased region" description="Polar residues" evidence="1">
    <location>
        <begin position="10"/>
        <end position="22"/>
    </location>
</feature>
<dbReference type="PANTHER" id="PTHR45228:SF5">
    <property type="entry name" value="CYCLIC DI-GMP PHOSPHODIESTERASE VC_1348-RELATED"/>
    <property type="match status" value="1"/>
</dbReference>
<keyword evidence="4" id="KW-1185">Reference proteome</keyword>
<dbReference type="SUPFAM" id="SSF109604">
    <property type="entry name" value="HD-domain/PDEase-like"/>
    <property type="match status" value="2"/>
</dbReference>
<dbReference type="InterPro" id="IPR052020">
    <property type="entry name" value="Cyclic_di-GMP/3'3'-cGAMP_PDE"/>
</dbReference>
<evidence type="ECO:0000256" key="1">
    <source>
        <dbReference type="SAM" id="MobiDB-lite"/>
    </source>
</evidence>
<protein>
    <submittedName>
        <fullName evidence="3">HD domain-containing protein</fullName>
    </submittedName>
</protein>
<gene>
    <name evidence="3" type="ORF">FXN63_03730</name>
</gene>
<dbReference type="PROSITE" id="PS51832">
    <property type="entry name" value="HD_GYP"/>
    <property type="match status" value="1"/>
</dbReference>
<dbReference type="KEGG" id="pacr:FXN63_03730"/>
<accession>A0A5C0ATQ3</accession>
<dbReference type="CDD" id="cd00077">
    <property type="entry name" value="HDc"/>
    <property type="match status" value="1"/>
</dbReference>
<evidence type="ECO:0000259" key="2">
    <source>
        <dbReference type="PROSITE" id="PS51832"/>
    </source>
</evidence>
<feature type="domain" description="HD-GYP" evidence="2">
    <location>
        <begin position="191"/>
        <end position="404"/>
    </location>
</feature>
<dbReference type="Gene3D" id="1.10.3210.10">
    <property type="entry name" value="Hypothetical protein af1432"/>
    <property type="match status" value="2"/>
</dbReference>